<keyword evidence="4" id="KW-0131">Cell cycle</keyword>
<dbReference type="NCBIfam" id="TIGR00281">
    <property type="entry name" value="SMC-Scp complex subunit ScpB"/>
    <property type="match status" value="1"/>
</dbReference>
<evidence type="ECO:0000256" key="1">
    <source>
        <dbReference type="ARBA" id="ARBA00022490"/>
    </source>
</evidence>
<evidence type="ECO:0000256" key="3">
    <source>
        <dbReference type="ARBA" id="ARBA00022829"/>
    </source>
</evidence>
<dbReference type="InterPro" id="IPR036390">
    <property type="entry name" value="WH_DNA-bd_sf"/>
</dbReference>
<dbReference type="GO" id="GO:0051301">
    <property type="term" value="P:cell division"/>
    <property type="evidence" value="ECO:0007669"/>
    <property type="project" value="UniProtKB-KW"/>
</dbReference>
<protein>
    <submittedName>
        <fullName evidence="6">SMC-Scp complex subunit ScpB</fullName>
    </submittedName>
</protein>
<evidence type="ECO:0000256" key="5">
    <source>
        <dbReference type="SAM" id="MobiDB-lite"/>
    </source>
</evidence>
<evidence type="ECO:0000256" key="2">
    <source>
        <dbReference type="ARBA" id="ARBA00022618"/>
    </source>
</evidence>
<name>A0AA49GPK2_9BACT</name>
<keyword evidence="2" id="KW-0132">Cell division</keyword>
<sequence length="206" mass="23056">MDFLRKHIEALIFCAESPITLAEIEQCLAEMFDAQVSQEDILAVVNELIEEYNKEEYSFQIVQISGGYQFLTKPAYQASISILLKQQSKKRLSTAALETLSIIAYKQPITKAAIEQIRGVGCDYAIQKLLEKSLVEIKGKDDTVGRPMLYGTSDKFMEYFGINALQDLPTPKDFKKSNEIGDSSIEAFMDDLSPKAADSDTDSTEE</sequence>
<dbReference type="EMBL" id="CP120682">
    <property type="protein sequence ID" value="WKN36405.1"/>
    <property type="molecule type" value="Genomic_DNA"/>
</dbReference>
<keyword evidence="1" id="KW-0963">Cytoplasm</keyword>
<gene>
    <name evidence="6" type="primary">scpB</name>
    <name evidence="6" type="ORF">K4G66_29010</name>
</gene>
<dbReference type="SUPFAM" id="SSF46785">
    <property type="entry name" value="Winged helix' DNA-binding domain"/>
    <property type="match status" value="2"/>
</dbReference>
<keyword evidence="3" id="KW-0159">Chromosome partition</keyword>
<dbReference type="GO" id="GO:0051304">
    <property type="term" value="P:chromosome separation"/>
    <property type="evidence" value="ECO:0007669"/>
    <property type="project" value="InterPro"/>
</dbReference>
<dbReference type="Gene3D" id="1.10.10.10">
    <property type="entry name" value="Winged helix-like DNA-binding domain superfamily/Winged helix DNA-binding domain"/>
    <property type="match status" value="2"/>
</dbReference>
<feature type="region of interest" description="Disordered" evidence="5">
    <location>
        <begin position="186"/>
        <end position="206"/>
    </location>
</feature>
<accession>A0AA49GPK2</accession>
<dbReference type="PANTHER" id="PTHR34298:SF2">
    <property type="entry name" value="SEGREGATION AND CONDENSATION PROTEIN B"/>
    <property type="match status" value="1"/>
</dbReference>
<dbReference type="InterPro" id="IPR036388">
    <property type="entry name" value="WH-like_DNA-bd_sf"/>
</dbReference>
<reference evidence="6" key="2">
    <citation type="journal article" date="2024" name="Antonie Van Leeuwenhoek">
        <title>Roseihalotalea indica gen. nov., sp. nov., a halophilic Bacteroidetes from mesopelagic Southwest Indian Ocean with higher carbohydrate metabolic potential.</title>
        <authorList>
            <person name="Chen B."/>
            <person name="Zhang M."/>
            <person name="Lin D."/>
            <person name="Ye J."/>
            <person name="Tang K."/>
        </authorList>
    </citation>
    <scope>NUCLEOTIDE SEQUENCE</scope>
    <source>
        <strain evidence="6">TK19036</strain>
    </source>
</reference>
<organism evidence="6">
    <name type="scientific">Roseihalotalea indica</name>
    <dbReference type="NCBI Taxonomy" id="2867963"/>
    <lineage>
        <taxon>Bacteria</taxon>
        <taxon>Pseudomonadati</taxon>
        <taxon>Bacteroidota</taxon>
        <taxon>Cytophagia</taxon>
        <taxon>Cytophagales</taxon>
        <taxon>Catalimonadaceae</taxon>
        <taxon>Roseihalotalea</taxon>
    </lineage>
</organism>
<evidence type="ECO:0000313" key="6">
    <source>
        <dbReference type="EMBL" id="WKN36405.1"/>
    </source>
</evidence>
<dbReference type="InterPro" id="IPR005234">
    <property type="entry name" value="ScpB_csome_segregation"/>
</dbReference>
<dbReference type="Pfam" id="PF04079">
    <property type="entry name" value="SMC_ScpB"/>
    <property type="match status" value="1"/>
</dbReference>
<dbReference type="PIRSF" id="PIRSF019345">
    <property type="entry name" value="ScpB"/>
    <property type="match status" value="1"/>
</dbReference>
<proteinExistence type="predicted"/>
<dbReference type="AlphaFoldDB" id="A0AA49GPK2"/>
<dbReference type="PANTHER" id="PTHR34298">
    <property type="entry name" value="SEGREGATION AND CONDENSATION PROTEIN B"/>
    <property type="match status" value="1"/>
</dbReference>
<reference evidence="6" key="1">
    <citation type="journal article" date="2023" name="Comput. Struct. Biotechnol. J.">
        <title>Discovery of a novel marine Bacteroidetes with a rich repertoire of carbohydrate-active enzymes.</title>
        <authorList>
            <person name="Chen B."/>
            <person name="Liu G."/>
            <person name="Chen Q."/>
            <person name="Wang H."/>
            <person name="Liu L."/>
            <person name="Tang K."/>
        </authorList>
    </citation>
    <scope>NUCLEOTIDE SEQUENCE</scope>
    <source>
        <strain evidence="6">TK19036</strain>
    </source>
</reference>
<evidence type="ECO:0000256" key="4">
    <source>
        <dbReference type="ARBA" id="ARBA00023306"/>
    </source>
</evidence>